<dbReference type="PANTHER" id="PTHR11571:SF141">
    <property type="entry name" value="GLUTATHIONE S-TRANSFERASE"/>
    <property type="match status" value="1"/>
</dbReference>
<feature type="domain" description="GST C-terminal" evidence="2">
    <location>
        <begin position="109"/>
        <end position="232"/>
    </location>
</feature>
<dbReference type="InterPro" id="IPR004045">
    <property type="entry name" value="Glutathione_S-Trfase_N"/>
</dbReference>
<reference evidence="3" key="1">
    <citation type="submission" date="2021-01" db="EMBL/GenBank/DDBJ databases">
        <authorList>
            <person name="Corre E."/>
            <person name="Pelletier E."/>
            <person name="Niang G."/>
            <person name="Scheremetjew M."/>
            <person name="Finn R."/>
            <person name="Kale V."/>
            <person name="Holt S."/>
            <person name="Cochrane G."/>
            <person name="Meng A."/>
            <person name="Brown T."/>
            <person name="Cohen L."/>
        </authorList>
    </citation>
    <scope>NUCLEOTIDE SEQUENCE</scope>
    <source>
        <strain evidence="3">PLY429</strain>
    </source>
</reference>
<evidence type="ECO:0000313" key="3">
    <source>
        <dbReference type="EMBL" id="CAD9206925.1"/>
    </source>
</evidence>
<dbReference type="GO" id="GO:0006749">
    <property type="term" value="P:glutathione metabolic process"/>
    <property type="evidence" value="ECO:0007669"/>
    <property type="project" value="TreeGrafter"/>
</dbReference>
<dbReference type="InterPro" id="IPR036282">
    <property type="entry name" value="Glutathione-S-Trfase_C_sf"/>
</dbReference>
<gene>
    <name evidence="3" type="ORF">TCHU04912_LOCUS9161</name>
</gene>
<dbReference type="InterPro" id="IPR050213">
    <property type="entry name" value="GST_superfamily"/>
</dbReference>
<dbReference type="Gene3D" id="1.20.1050.130">
    <property type="match status" value="1"/>
</dbReference>
<dbReference type="InterPro" id="IPR004046">
    <property type="entry name" value="GST_C"/>
</dbReference>
<evidence type="ECO:0000259" key="2">
    <source>
        <dbReference type="PROSITE" id="PS50405"/>
    </source>
</evidence>
<feature type="domain" description="GST N-terminal" evidence="1">
    <location>
        <begin position="8"/>
        <end position="109"/>
    </location>
</feature>
<accession>A0A7S1SSP6</accession>
<dbReference type="InterPro" id="IPR010987">
    <property type="entry name" value="Glutathione-S-Trfase_C-like"/>
</dbReference>
<dbReference type="EMBL" id="HBGG01017867">
    <property type="protein sequence ID" value="CAD9206925.1"/>
    <property type="molecule type" value="Transcribed_RNA"/>
</dbReference>
<dbReference type="PROSITE" id="PS50405">
    <property type="entry name" value="GST_CTER"/>
    <property type="match status" value="1"/>
</dbReference>
<dbReference type="SUPFAM" id="SSF47616">
    <property type="entry name" value="GST C-terminal domain-like"/>
    <property type="match status" value="1"/>
</dbReference>
<dbReference type="InterPro" id="IPR036249">
    <property type="entry name" value="Thioredoxin-like_sf"/>
</dbReference>
<dbReference type="GO" id="GO:0004364">
    <property type="term" value="F:glutathione transferase activity"/>
    <property type="evidence" value="ECO:0007669"/>
    <property type="project" value="TreeGrafter"/>
</dbReference>
<name>A0A7S1SSP6_9CHLO</name>
<dbReference type="PANTHER" id="PTHR11571">
    <property type="entry name" value="GLUTATHIONE S-TRANSFERASE"/>
    <property type="match status" value="1"/>
</dbReference>
<dbReference type="PROSITE" id="PS50404">
    <property type="entry name" value="GST_NTER"/>
    <property type="match status" value="1"/>
</dbReference>
<evidence type="ECO:0008006" key="4">
    <source>
        <dbReference type="Google" id="ProtNLM"/>
    </source>
</evidence>
<proteinExistence type="predicted"/>
<evidence type="ECO:0000259" key="1">
    <source>
        <dbReference type="PROSITE" id="PS50404"/>
    </source>
</evidence>
<dbReference type="SUPFAM" id="SSF52833">
    <property type="entry name" value="Thioredoxin-like"/>
    <property type="match status" value="1"/>
</dbReference>
<dbReference type="AlphaFoldDB" id="A0A7S1SSP6"/>
<protein>
    <recommendedName>
        <fullName evidence="4">Glutathione transferase</fullName>
    </recommendedName>
</protein>
<organism evidence="3">
    <name type="scientific">Tetraselmis chuii</name>
    <dbReference type="NCBI Taxonomy" id="63592"/>
    <lineage>
        <taxon>Eukaryota</taxon>
        <taxon>Viridiplantae</taxon>
        <taxon>Chlorophyta</taxon>
        <taxon>core chlorophytes</taxon>
        <taxon>Chlorodendrophyceae</taxon>
        <taxon>Chlorodendrales</taxon>
        <taxon>Chlorodendraceae</taxon>
        <taxon>Tetraselmis</taxon>
    </lineage>
</organism>
<sequence>MAANSALSAVTLRYWACRGRAEFIRCMLRDSGTAFSDERWTKDRAEDWPEQKRFVAVAGPFGMLPVLHWGDGSTGDGGNVDGGDEDNEVIVSQTLAIAQFLQLKLRPKEEQEAVKLTLAMALGCHVLEELYLPLLKMLWGQGASPQTYLTKILPERLLRLDAHLPEGGWLLAGDAPCWAEYLLFDTLQAIGEVFGREAVEGGAVLRGFLTRMAQRPALREYLMSDDRAETPITMAPGEAEIRAQISEALR</sequence>
<dbReference type="Pfam" id="PF14497">
    <property type="entry name" value="GST_C_3"/>
    <property type="match status" value="1"/>
</dbReference>